<sequence>MELSSWTYMDKKMQLSRVCNHVTNFEAFNMTIGVAKPKTLAEYRPISLTNFTGKLVSRIISNRLNRILPKLVEENQSGFVRGRSIHEAIALVQEMAHSIDKKCFGGNVIMKIDMSKAYDRLEWRFLLTTMRKMGFCEIFTDIIYRNISGINYTFSANGQCHGMFQSSRGVRQGDPLSPLLFVIAQQALTHNLNKLMDQGALVPFNMGQKIDPISHLLYADDMIIFINGKTDNIERLKALLNRYEKSSGQLINYDKTEVYLSKHISDTRKQKIKDKLGCRIAEFPFTYLGAPICKGRIKNIYFDQLIQKVITKLEGWKSKFLSFAGKLTLLKSVLNSLPIHIMSAVAVNKGVVKHLEKLFKTFLWSQKGQSRTHWEQMEELNNIILDEGAEDTLIYTNHPSGKFTTRNYIEGQKTHGIQVPWADKVWNKNLPSKVVTFLWKLMHKAIPVDDRIKDKGVMGPFRCNCCKLGDMETLNHLFLNSEIDDEGMDMQHIHIETDSLKVYKIVRGEDIHSELSYLTRRNKEQLKNLQHILREQNMAADAIAKIGGAVPHDVQAKRQTPQRGNTVSLPCVVCDQRLVYEPPLAASAASIVSCFIRPKLQVYEDDLHGIEGSIDGHVA</sequence>
<dbReference type="PANTHER" id="PTHR33116">
    <property type="entry name" value="REVERSE TRANSCRIPTASE ZINC-BINDING DOMAIN-CONTAINING PROTEIN-RELATED-RELATED"/>
    <property type="match status" value="1"/>
</dbReference>
<dbReference type="Proteomes" id="UP001632038">
    <property type="component" value="Unassembled WGS sequence"/>
</dbReference>
<keyword evidence="3" id="KW-1185">Reference proteome</keyword>
<dbReference type="Pfam" id="PF00078">
    <property type="entry name" value="RVT_1"/>
    <property type="match status" value="1"/>
</dbReference>
<gene>
    <name evidence="2" type="ORF">CASFOL_041676</name>
</gene>
<dbReference type="InterPro" id="IPR043502">
    <property type="entry name" value="DNA/RNA_pol_sf"/>
</dbReference>
<dbReference type="InterPro" id="IPR000477">
    <property type="entry name" value="RT_dom"/>
</dbReference>
<dbReference type="CDD" id="cd01650">
    <property type="entry name" value="RT_nLTR_like"/>
    <property type="match status" value="1"/>
</dbReference>
<accession>A0ABD3BCK8</accession>
<feature type="domain" description="Reverse transcriptase" evidence="1">
    <location>
        <begin position="17"/>
        <end position="292"/>
    </location>
</feature>
<evidence type="ECO:0000313" key="2">
    <source>
        <dbReference type="EMBL" id="KAL3614590.1"/>
    </source>
</evidence>
<name>A0ABD3BCK8_9LAMI</name>
<comment type="caution">
    <text evidence="2">The sequence shown here is derived from an EMBL/GenBank/DDBJ whole genome shotgun (WGS) entry which is preliminary data.</text>
</comment>
<dbReference type="EMBL" id="JAVIJP010000105">
    <property type="protein sequence ID" value="KAL3614590.1"/>
    <property type="molecule type" value="Genomic_DNA"/>
</dbReference>
<dbReference type="InterPro" id="IPR002156">
    <property type="entry name" value="RNaseH_domain"/>
</dbReference>
<dbReference type="PANTHER" id="PTHR33116:SF67">
    <property type="entry name" value="REVERSE TRANSCRIPTASE"/>
    <property type="match status" value="1"/>
</dbReference>
<dbReference type="PROSITE" id="PS50878">
    <property type="entry name" value="RT_POL"/>
    <property type="match status" value="1"/>
</dbReference>
<dbReference type="Pfam" id="PF13456">
    <property type="entry name" value="RVT_3"/>
    <property type="match status" value="1"/>
</dbReference>
<proteinExistence type="predicted"/>
<dbReference type="SUPFAM" id="SSF56672">
    <property type="entry name" value="DNA/RNA polymerases"/>
    <property type="match status" value="1"/>
</dbReference>
<evidence type="ECO:0000313" key="3">
    <source>
        <dbReference type="Proteomes" id="UP001632038"/>
    </source>
</evidence>
<dbReference type="Pfam" id="PF13966">
    <property type="entry name" value="zf-RVT"/>
    <property type="match status" value="1"/>
</dbReference>
<reference evidence="3" key="1">
    <citation type="journal article" date="2024" name="IScience">
        <title>Strigolactones Initiate the Formation of Haustorium-like Structures in Castilleja.</title>
        <authorList>
            <person name="Buerger M."/>
            <person name="Peterson D."/>
            <person name="Chory J."/>
        </authorList>
    </citation>
    <scope>NUCLEOTIDE SEQUENCE [LARGE SCALE GENOMIC DNA]</scope>
</reference>
<dbReference type="InterPro" id="IPR026960">
    <property type="entry name" value="RVT-Znf"/>
</dbReference>
<protein>
    <recommendedName>
        <fullName evidence="1">Reverse transcriptase domain-containing protein</fullName>
    </recommendedName>
</protein>
<evidence type="ECO:0000259" key="1">
    <source>
        <dbReference type="PROSITE" id="PS50878"/>
    </source>
</evidence>
<dbReference type="AlphaFoldDB" id="A0ABD3BCK8"/>
<organism evidence="2 3">
    <name type="scientific">Castilleja foliolosa</name>
    <dbReference type="NCBI Taxonomy" id="1961234"/>
    <lineage>
        <taxon>Eukaryota</taxon>
        <taxon>Viridiplantae</taxon>
        <taxon>Streptophyta</taxon>
        <taxon>Embryophyta</taxon>
        <taxon>Tracheophyta</taxon>
        <taxon>Spermatophyta</taxon>
        <taxon>Magnoliopsida</taxon>
        <taxon>eudicotyledons</taxon>
        <taxon>Gunneridae</taxon>
        <taxon>Pentapetalae</taxon>
        <taxon>asterids</taxon>
        <taxon>lamiids</taxon>
        <taxon>Lamiales</taxon>
        <taxon>Orobanchaceae</taxon>
        <taxon>Pedicularideae</taxon>
        <taxon>Castillejinae</taxon>
        <taxon>Castilleja</taxon>
    </lineage>
</organism>